<evidence type="ECO:0000256" key="12">
    <source>
        <dbReference type="SAM" id="Phobius"/>
    </source>
</evidence>
<dbReference type="InterPro" id="IPR036890">
    <property type="entry name" value="HATPase_C_sf"/>
</dbReference>
<dbReference type="OrthoDB" id="9786919at2"/>
<dbReference type="SUPFAM" id="SSF55874">
    <property type="entry name" value="ATPase domain of HSP90 chaperone/DNA topoisomerase II/histidine kinase"/>
    <property type="match status" value="1"/>
</dbReference>
<dbReference type="InterPro" id="IPR004358">
    <property type="entry name" value="Sig_transdc_His_kin-like_C"/>
</dbReference>
<dbReference type="PROSITE" id="PS50885">
    <property type="entry name" value="HAMP"/>
    <property type="match status" value="1"/>
</dbReference>
<dbReference type="Gene3D" id="3.30.565.10">
    <property type="entry name" value="Histidine kinase-like ATPase, C-terminal domain"/>
    <property type="match status" value="1"/>
</dbReference>
<evidence type="ECO:0000256" key="5">
    <source>
        <dbReference type="ARBA" id="ARBA00022679"/>
    </source>
</evidence>
<feature type="transmembrane region" description="Helical" evidence="12">
    <location>
        <begin position="12"/>
        <end position="32"/>
    </location>
</feature>
<dbReference type="Gene3D" id="1.10.287.130">
    <property type="match status" value="1"/>
</dbReference>
<evidence type="ECO:0000256" key="8">
    <source>
        <dbReference type="ARBA" id="ARBA00022989"/>
    </source>
</evidence>
<dbReference type="InterPro" id="IPR003594">
    <property type="entry name" value="HATPase_dom"/>
</dbReference>
<comment type="catalytic activity">
    <reaction evidence="1">
        <text>ATP + protein L-histidine = ADP + protein N-phospho-L-histidine.</text>
        <dbReference type="EC" id="2.7.13.3"/>
    </reaction>
</comment>
<organism evidence="15 16">
    <name type="scientific">Amycolatopsis cihanbeyliensis</name>
    <dbReference type="NCBI Taxonomy" id="1128664"/>
    <lineage>
        <taxon>Bacteria</taxon>
        <taxon>Bacillati</taxon>
        <taxon>Actinomycetota</taxon>
        <taxon>Actinomycetes</taxon>
        <taxon>Pseudonocardiales</taxon>
        <taxon>Pseudonocardiaceae</taxon>
        <taxon>Amycolatopsis</taxon>
    </lineage>
</organism>
<keyword evidence="7 15" id="KW-0418">Kinase</keyword>
<dbReference type="RefSeq" id="WP_142000569.1">
    <property type="nucleotide sequence ID" value="NZ_VFML01000001.1"/>
</dbReference>
<accession>A0A542DPD2</accession>
<feature type="region of interest" description="Disordered" evidence="11">
    <location>
        <begin position="366"/>
        <end position="389"/>
    </location>
</feature>
<evidence type="ECO:0000259" key="14">
    <source>
        <dbReference type="PROSITE" id="PS50885"/>
    </source>
</evidence>
<evidence type="ECO:0000313" key="15">
    <source>
        <dbReference type="EMBL" id="TQJ04962.1"/>
    </source>
</evidence>
<keyword evidence="8 12" id="KW-1133">Transmembrane helix</keyword>
<dbReference type="Gene3D" id="6.10.340.10">
    <property type="match status" value="1"/>
</dbReference>
<dbReference type="GO" id="GO:0000155">
    <property type="term" value="F:phosphorelay sensor kinase activity"/>
    <property type="evidence" value="ECO:0007669"/>
    <property type="project" value="InterPro"/>
</dbReference>
<dbReference type="SUPFAM" id="SSF47384">
    <property type="entry name" value="Homodimeric domain of signal transducing histidine kinase"/>
    <property type="match status" value="1"/>
</dbReference>
<dbReference type="Pfam" id="PF00512">
    <property type="entry name" value="HisKA"/>
    <property type="match status" value="1"/>
</dbReference>
<dbReference type="InterPro" id="IPR036097">
    <property type="entry name" value="HisK_dim/P_sf"/>
</dbReference>
<dbReference type="InterPro" id="IPR050428">
    <property type="entry name" value="TCS_sensor_his_kinase"/>
</dbReference>
<dbReference type="EC" id="2.7.13.3" evidence="3"/>
<evidence type="ECO:0000256" key="7">
    <source>
        <dbReference type="ARBA" id="ARBA00022777"/>
    </source>
</evidence>
<comment type="caution">
    <text evidence="15">The sequence shown here is derived from an EMBL/GenBank/DDBJ whole genome shotgun (WGS) entry which is preliminary data.</text>
</comment>
<dbReference type="CDD" id="cd06225">
    <property type="entry name" value="HAMP"/>
    <property type="match status" value="1"/>
</dbReference>
<keyword evidence="6 12" id="KW-0812">Transmembrane</keyword>
<name>A0A542DPD2_AMYCI</name>
<dbReference type="CDD" id="cd00075">
    <property type="entry name" value="HATPase"/>
    <property type="match status" value="1"/>
</dbReference>
<gene>
    <name evidence="15" type="ORF">FB471_4774</name>
</gene>
<keyword evidence="5" id="KW-0808">Transferase</keyword>
<dbReference type="PRINTS" id="PR00344">
    <property type="entry name" value="BCTRLSENSOR"/>
</dbReference>
<evidence type="ECO:0000256" key="3">
    <source>
        <dbReference type="ARBA" id="ARBA00012438"/>
    </source>
</evidence>
<dbReference type="InterPro" id="IPR005467">
    <property type="entry name" value="His_kinase_dom"/>
</dbReference>
<evidence type="ECO:0000256" key="11">
    <source>
        <dbReference type="SAM" id="MobiDB-lite"/>
    </source>
</evidence>
<evidence type="ECO:0000256" key="1">
    <source>
        <dbReference type="ARBA" id="ARBA00000085"/>
    </source>
</evidence>
<evidence type="ECO:0000259" key="13">
    <source>
        <dbReference type="PROSITE" id="PS50109"/>
    </source>
</evidence>
<sequence length="389" mass="41284">MRLSVRTRLTVIYGGLFLLAGLVLLLINYLLVESRLPDATGFASTQLEQNPAITAQPATPAVPSDGIALRRAEAAEAMTISLTEYRASALNTLLLQSGVALVVAAALAGGFGWLIAGRALRPVHDITTTARRLGAESLDRRIDHEGPQDELKELADTFDGMLDRLASAFDSQQRFVANASHELRTPLAVQRTLVEVALADPAATPELRRLATQLLHTGERSERLIDGLLALARSDRGLAGRVPVRLDEVAGRVLAGTGDLGTELEVALRPRLRPCTVAGDAVLLERLLENLVRNAVHYNEPGGWVTVETGGEDALVVTNTGPEVAAAEIPALFEPFRRHGTERTTANGGVGLGLSVVRSVAHAHGGEVRAEPGPHGGLRITVHLPTSPA</sequence>
<evidence type="ECO:0000256" key="2">
    <source>
        <dbReference type="ARBA" id="ARBA00004236"/>
    </source>
</evidence>
<dbReference type="InterPro" id="IPR003660">
    <property type="entry name" value="HAMP_dom"/>
</dbReference>
<evidence type="ECO:0000313" key="16">
    <source>
        <dbReference type="Proteomes" id="UP000320876"/>
    </source>
</evidence>
<comment type="subcellular location">
    <subcellularLocation>
        <location evidence="2">Cell membrane</location>
    </subcellularLocation>
</comment>
<evidence type="ECO:0000256" key="10">
    <source>
        <dbReference type="ARBA" id="ARBA00023136"/>
    </source>
</evidence>
<dbReference type="Proteomes" id="UP000320876">
    <property type="component" value="Unassembled WGS sequence"/>
</dbReference>
<evidence type="ECO:0000256" key="9">
    <source>
        <dbReference type="ARBA" id="ARBA00023012"/>
    </source>
</evidence>
<dbReference type="PANTHER" id="PTHR45436:SF5">
    <property type="entry name" value="SENSOR HISTIDINE KINASE TRCS"/>
    <property type="match status" value="1"/>
</dbReference>
<keyword evidence="16" id="KW-1185">Reference proteome</keyword>
<proteinExistence type="predicted"/>
<dbReference type="SMART" id="SM00388">
    <property type="entry name" value="HisKA"/>
    <property type="match status" value="1"/>
</dbReference>
<feature type="domain" description="Histidine kinase" evidence="13">
    <location>
        <begin position="178"/>
        <end position="388"/>
    </location>
</feature>
<evidence type="ECO:0000256" key="4">
    <source>
        <dbReference type="ARBA" id="ARBA00022553"/>
    </source>
</evidence>
<dbReference type="SMART" id="SM00304">
    <property type="entry name" value="HAMP"/>
    <property type="match status" value="1"/>
</dbReference>
<dbReference type="InterPro" id="IPR003661">
    <property type="entry name" value="HisK_dim/P_dom"/>
</dbReference>
<feature type="transmembrane region" description="Helical" evidence="12">
    <location>
        <begin position="93"/>
        <end position="116"/>
    </location>
</feature>
<dbReference type="SUPFAM" id="SSF158472">
    <property type="entry name" value="HAMP domain-like"/>
    <property type="match status" value="1"/>
</dbReference>
<dbReference type="CDD" id="cd00082">
    <property type="entry name" value="HisKA"/>
    <property type="match status" value="1"/>
</dbReference>
<dbReference type="GO" id="GO:0005886">
    <property type="term" value="C:plasma membrane"/>
    <property type="evidence" value="ECO:0007669"/>
    <property type="project" value="UniProtKB-SubCell"/>
</dbReference>
<evidence type="ECO:0000256" key="6">
    <source>
        <dbReference type="ARBA" id="ARBA00022692"/>
    </source>
</evidence>
<feature type="domain" description="HAMP" evidence="14">
    <location>
        <begin position="117"/>
        <end position="170"/>
    </location>
</feature>
<dbReference type="Pfam" id="PF02518">
    <property type="entry name" value="HATPase_c"/>
    <property type="match status" value="1"/>
</dbReference>
<dbReference type="Pfam" id="PF00672">
    <property type="entry name" value="HAMP"/>
    <property type="match status" value="1"/>
</dbReference>
<dbReference type="SMART" id="SM00387">
    <property type="entry name" value="HATPase_c"/>
    <property type="match status" value="1"/>
</dbReference>
<dbReference type="EMBL" id="VFML01000001">
    <property type="protein sequence ID" value="TQJ04962.1"/>
    <property type="molecule type" value="Genomic_DNA"/>
</dbReference>
<dbReference type="PROSITE" id="PS50109">
    <property type="entry name" value="HIS_KIN"/>
    <property type="match status" value="1"/>
</dbReference>
<keyword evidence="4" id="KW-0597">Phosphoprotein</keyword>
<dbReference type="PANTHER" id="PTHR45436">
    <property type="entry name" value="SENSOR HISTIDINE KINASE YKOH"/>
    <property type="match status" value="1"/>
</dbReference>
<reference evidence="15 16" key="1">
    <citation type="submission" date="2019-06" db="EMBL/GenBank/DDBJ databases">
        <title>Sequencing the genomes of 1000 actinobacteria strains.</title>
        <authorList>
            <person name="Klenk H.-P."/>
        </authorList>
    </citation>
    <scope>NUCLEOTIDE SEQUENCE [LARGE SCALE GENOMIC DNA]</scope>
    <source>
        <strain evidence="15 16">DSM 45679</strain>
    </source>
</reference>
<keyword evidence="10 12" id="KW-0472">Membrane</keyword>
<protein>
    <recommendedName>
        <fullName evidence="3">histidine kinase</fullName>
        <ecNumber evidence="3">2.7.13.3</ecNumber>
    </recommendedName>
</protein>
<dbReference type="AlphaFoldDB" id="A0A542DPD2"/>
<keyword evidence="9" id="KW-0902">Two-component regulatory system</keyword>